<feature type="transmembrane region" description="Helical" evidence="9">
    <location>
        <begin position="9"/>
        <end position="27"/>
    </location>
</feature>
<feature type="transmembrane region" description="Helical" evidence="9">
    <location>
        <begin position="140"/>
        <end position="164"/>
    </location>
</feature>
<keyword evidence="2 9" id="KW-0813">Transport</keyword>
<dbReference type="InterPro" id="IPR035906">
    <property type="entry name" value="MetI-like_sf"/>
</dbReference>
<dbReference type="Gene3D" id="1.10.3720.10">
    <property type="entry name" value="MetI-like"/>
    <property type="match status" value="1"/>
</dbReference>
<feature type="transmembrane region" description="Helical" evidence="9">
    <location>
        <begin position="184"/>
        <end position="206"/>
    </location>
</feature>
<dbReference type="NCBIfam" id="NF045472">
    <property type="entry name" value="Opp4B"/>
    <property type="match status" value="1"/>
</dbReference>
<reference evidence="11 13" key="1">
    <citation type="submission" date="2015-01" db="EMBL/GenBank/DDBJ databases">
        <authorList>
            <person name="Guo J."/>
        </authorList>
    </citation>
    <scope>NUCLEOTIDE SEQUENCE [LARGE SCALE GENOMIC DNA]</scope>
    <source>
        <strain evidence="11 13">DSM 22147</strain>
    </source>
</reference>
<gene>
    <name evidence="12" type="primary">gsiC</name>
    <name evidence="12" type="ORF">NCTC13832_01130</name>
    <name evidence="11" type="ORF">TP70_05805</name>
</gene>
<name>A0A0D6XQS8_9STAP</name>
<dbReference type="CDD" id="cd06261">
    <property type="entry name" value="TM_PBP2"/>
    <property type="match status" value="1"/>
</dbReference>
<dbReference type="RefSeq" id="WP_044360260.1">
    <property type="nucleotide sequence ID" value="NZ_JXWY01000034.1"/>
</dbReference>
<dbReference type="Pfam" id="PF19300">
    <property type="entry name" value="BPD_transp_1_N"/>
    <property type="match status" value="1"/>
</dbReference>
<keyword evidence="4" id="KW-0533">Nickel</keyword>
<dbReference type="InterPro" id="IPR000515">
    <property type="entry name" value="MetI-like"/>
</dbReference>
<evidence type="ECO:0000313" key="12">
    <source>
        <dbReference type="EMBL" id="SUM57450.1"/>
    </source>
</evidence>
<dbReference type="Proteomes" id="UP000254100">
    <property type="component" value="Unassembled WGS sequence"/>
</dbReference>
<evidence type="ECO:0000256" key="1">
    <source>
        <dbReference type="ARBA" id="ARBA00004651"/>
    </source>
</evidence>
<dbReference type="Pfam" id="PF00528">
    <property type="entry name" value="BPD_transp_1"/>
    <property type="match status" value="1"/>
</dbReference>
<dbReference type="InterPro" id="IPR045621">
    <property type="entry name" value="BPD_transp_1_N"/>
</dbReference>
<dbReference type="AlphaFoldDB" id="A0A0D6XQS8"/>
<dbReference type="GO" id="GO:0005886">
    <property type="term" value="C:plasma membrane"/>
    <property type="evidence" value="ECO:0007669"/>
    <property type="project" value="UniProtKB-SubCell"/>
</dbReference>
<dbReference type="GO" id="GO:0055085">
    <property type="term" value="P:transmembrane transport"/>
    <property type="evidence" value="ECO:0007669"/>
    <property type="project" value="InterPro"/>
</dbReference>
<keyword evidence="7" id="KW-0406">Ion transport</keyword>
<dbReference type="GO" id="GO:0015675">
    <property type="term" value="P:nickel cation transport"/>
    <property type="evidence" value="ECO:0007669"/>
    <property type="project" value="UniProtKB-KW"/>
</dbReference>
<keyword evidence="5 9" id="KW-0812">Transmembrane</keyword>
<keyword evidence="3" id="KW-1003">Cell membrane</keyword>
<keyword evidence="6 9" id="KW-1133">Transmembrane helix</keyword>
<dbReference type="EMBL" id="UHDT01000001">
    <property type="protein sequence ID" value="SUM57450.1"/>
    <property type="molecule type" value="Genomic_DNA"/>
</dbReference>
<dbReference type="PANTHER" id="PTHR43163">
    <property type="entry name" value="DIPEPTIDE TRANSPORT SYSTEM PERMEASE PROTEIN DPPB-RELATED"/>
    <property type="match status" value="1"/>
</dbReference>
<reference evidence="12 14" key="2">
    <citation type="submission" date="2018-06" db="EMBL/GenBank/DDBJ databases">
        <authorList>
            <consortium name="Pathogen Informatics"/>
            <person name="Doyle S."/>
        </authorList>
    </citation>
    <scope>NUCLEOTIDE SEQUENCE [LARGE SCALE GENOMIC DNA]</scope>
    <source>
        <strain evidence="12 14">NCTC13832</strain>
    </source>
</reference>
<feature type="transmembrane region" description="Helical" evidence="9">
    <location>
        <begin position="242"/>
        <end position="267"/>
    </location>
</feature>
<dbReference type="STRING" id="569857.TP70_05805"/>
<evidence type="ECO:0000259" key="10">
    <source>
        <dbReference type="PROSITE" id="PS50928"/>
    </source>
</evidence>
<organism evidence="12 14">
    <name type="scientific">Staphylococcus microti</name>
    <dbReference type="NCBI Taxonomy" id="569857"/>
    <lineage>
        <taxon>Bacteria</taxon>
        <taxon>Bacillati</taxon>
        <taxon>Bacillota</taxon>
        <taxon>Bacilli</taxon>
        <taxon>Bacillales</taxon>
        <taxon>Staphylococcaceae</taxon>
        <taxon>Staphylococcus</taxon>
    </lineage>
</organism>
<dbReference type="PANTHER" id="PTHR43163:SF6">
    <property type="entry name" value="DIPEPTIDE TRANSPORT SYSTEM PERMEASE PROTEIN DPPB-RELATED"/>
    <property type="match status" value="1"/>
</dbReference>
<evidence type="ECO:0000256" key="7">
    <source>
        <dbReference type="ARBA" id="ARBA00023112"/>
    </source>
</evidence>
<dbReference type="SUPFAM" id="SSF161098">
    <property type="entry name" value="MetI-like"/>
    <property type="match status" value="1"/>
</dbReference>
<comment type="subcellular location">
    <subcellularLocation>
        <location evidence="1 9">Cell membrane</location>
        <topology evidence="1 9">Multi-pass membrane protein</topology>
    </subcellularLocation>
</comment>
<protein>
    <submittedName>
        <fullName evidence="12">Oligopeptide transport system permease</fullName>
    </submittedName>
    <submittedName>
        <fullName evidence="11">Peptide ABC transporter permease</fullName>
    </submittedName>
</protein>
<keyword evidence="7" id="KW-0921">Nickel transport</keyword>
<feature type="transmembrane region" description="Helical" evidence="9">
    <location>
        <begin position="287"/>
        <end position="313"/>
    </location>
</feature>
<feature type="domain" description="ABC transmembrane type-1" evidence="10">
    <location>
        <begin position="95"/>
        <end position="306"/>
    </location>
</feature>
<sequence>MTTLIIRRFLLMIPLLFAMSIVIFLLAKLQPGDAFTGQMDPSVDASYYEEQREKLGLNDSIPVQYMKWGGNVLQGELGDSIRYKRPVMDLIQERMPNTILLGVVSLVITYLIAFPLGILSGRKPYSPIDYGIQFINYLMLAIPSFVAGVFAIYIFAFQLGLFPFSGSVAIGLESGTFEYYISKLYHTILPGTVLGLLSTASYVQFLRNDIIENSRRDYVRTARAKGLSESKIYNKHILRNSIIPIVTFFGADVVSVFGGAVITETIFSYPGIGKLLIDAISGKDYPLMMALLLFFSFLGLLANLISDIAYSVVDPRIKSN</sequence>
<feature type="transmembrane region" description="Helical" evidence="9">
    <location>
        <begin position="98"/>
        <end position="119"/>
    </location>
</feature>
<evidence type="ECO:0000313" key="14">
    <source>
        <dbReference type="Proteomes" id="UP000254100"/>
    </source>
</evidence>
<comment type="similarity">
    <text evidence="9">Belongs to the binding-protein-dependent transport system permease family.</text>
</comment>
<dbReference type="PROSITE" id="PS50928">
    <property type="entry name" value="ABC_TM1"/>
    <property type="match status" value="1"/>
</dbReference>
<evidence type="ECO:0000256" key="5">
    <source>
        <dbReference type="ARBA" id="ARBA00022692"/>
    </source>
</evidence>
<keyword evidence="8 9" id="KW-0472">Membrane</keyword>
<keyword evidence="13" id="KW-1185">Reference proteome</keyword>
<accession>A0A0D6XQS8</accession>
<dbReference type="EMBL" id="JXWY01000034">
    <property type="protein sequence ID" value="KIX90790.1"/>
    <property type="molecule type" value="Genomic_DNA"/>
</dbReference>
<evidence type="ECO:0000313" key="11">
    <source>
        <dbReference type="EMBL" id="KIX90790.1"/>
    </source>
</evidence>
<evidence type="ECO:0000256" key="2">
    <source>
        <dbReference type="ARBA" id="ARBA00022448"/>
    </source>
</evidence>
<evidence type="ECO:0000256" key="9">
    <source>
        <dbReference type="RuleBase" id="RU363032"/>
    </source>
</evidence>
<evidence type="ECO:0000313" key="13">
    <source>
        <dbReference type="Proteomes" id="UP000032366"/>
    </source>
</evidence>
<evidence type="ECO:0000256" key="3">
    <source>
        <dbReference type="ARBA" id="ARBA00022475"/>
    </source>
</evidence>
<evidence type="ECO:0000256" key="8">
    <source>
        <dbReference type="ARBA" id="ARBA00023136"/>
    </source>
</evidence>
<evidence type="ECO:0000256" key="6">
    <source>
        <dbReference type="ARBA" id="ARBA00022989"/>
    </source>
</evidence>
<evidence type="ECO:0000256" key="4">
    <source>
        <dbReference type="ARBA" id="ARBA00022596"/>
    </source>
</evidence>
<dbReference type="OrthoDB" id="9773683at2"/>
<proteinExistence type="inferred from homology"/>
<dbReference type="Proteomes" id="UP000032366">
    <property type="component" value="Unassembled WGS sequence"/>
</dbReference>